<evidence type="ECO:0000256" key="1">
    <source>
        <dbReference type="ARBA" id="ARBA00004141"/>
    </source>
</evidence>
<gene>
    <name evidence="10" type="ORF">Ssi02_22990</name>
</gene>
<dbReference type="RefSeq" id="WP_204024562.1">
    <property type="nucleotide sequence ID" value="NZ_BOOW01000013.1"/>
</dbReference>
<evidence type="ECO:0000259" key="9">
    <source>
        <dbReference type="Pfam" id="PF00324"/>
    </source>
</evidence>
<evidence type="ECO:0000256" key="7">
    <source>
        <dbReference type="ARBA" id="ARBA00023136"/>
    </source>
</evidence>
<feature type="transmembrane region" description="Helical" evidence="8">
    <location>
        <begin position="399"/>
        <end position="417"/>
    </location>
</feature>
<evidence type="ECO:0000256" key="2">
    <source>
        <dbReference type="ARBA" id="ARBA00008583"/>
    </source>
</evidence>
<dbReference type="EMBL" id="BOOW01000013">
    <property type="protein sequence ID" value="GII92068.1"/>
    <property type="molecule type" value="Genomic_DNA"/>
</dbReference>
<keyword evidence="11" id="KW-1185">Reference proteome</keyword>
<dbReference type="InterPro" id="IPR004840">
    <property type="entry name" value="Amino_acid_permease_CS"/>
</dbReference>
<dbReference type="FunFam" id="1.20.1740.10:FF:000001">
    <property type="entry name" value="Amino acid permease"/>
    <property type="match status" value="1"/>
</dbReference>
<dbReference type="InterPro" id="IPR004841">
    <property type="entry name" value="AA-permease/SLC12A_dom"/>
</dbReference>
<feature type="transmembrane region" description="Helical" evidence="8">
    <location>
        <begin position="423"/>
        <end position="443"/>
    </location>
</feature>
<feature type="transmembrane region" description="Helical" evidence="8">
    <location>
        <begin position="47"/>
        <end position="64"/>
    </location>
</feature>
<organism evidence="10 11">
    <name type="scientific">Sinosporangium siamense</name>
    <dbReference type="NCBI Taxonomy" id="1367973"/>
    <lineage>
        <taxon>Bacteria</taxon>
        <taxon>Bacillati</taxon>
        <taxon>Actinomycetota</taxon>
        <taxon>Actinomycetes</taxon>
        <taxon>Streptosporangiales</taxon>
        <taxon>Streptosporangiaceae</taxon>
        <taxon>Sinosporangium</taxon>
    </lineage>
</organism>
<keyword evidence="7 8" id="KW-0472">Membrane</keyword>
<keyword evidence="3" id="KW-0813">Transport</keyword>
<feature type="transmembrane region" description="Helical" evidence="8">
    <location>
        <begin position="159"/>
        <end position="177"/>
    </location>
</feature>
<dbReference type="PANTHER" id="PTHR43495">
    <property type="entry name" value="GABA PERMEASE"/>
    <property type="match status" value="1"/>
</dbReference>
<feature type="transmembrane region" description="Helical" evidence="8">
    <location>
        <begin position="279"/>
        <end position="305"/>
    </location>
</feature>
<evidence type="ECO:0000256" key="4">
    <source>
        <dbReference type="ARBA" id="ARBA00022692"/>
    </source>
</evidence>
<dbReference type="AlphaFoldDB" id="A0A919RDW0"/>
<dbReference type="PROSITE" id="PS00218">
    <property type="entry name" value="AMINO_ACID_PERMEASE_1"/>
    <property type="match status" value="1"/>
</dbReference>
<proteinExistence type="inferred from homology"/>
<feature type="transmembrane region" description="Helical" evidence="8">
    <location>
        <begin position="234"/>
        <end position="259"/>
    </location>
</feature>
<evidence type="ECO:0000256" key="3">
    <source>
        <dbReference type="ARBA" id="ARBA00022448"/>
    </source>
</evidence>
<feature type="transmembrane region" description="Helical" evidence="8">
    <location>
        <begin position="21"/>
        <end position="41"/>
    </location>
</feature>
<sequence length="448" mass="46366">MRVQPARKLRHDLSRRHMRMIGIGGIIGAGLFVSSGSVIASAGPASIVAYAAGGLLVILVMRMLGEMAAAHPASGSFSEYARMAFGRAAGFMTGWTYWYFAVFVIAFEAVAGAQLARVFVPELPVWLGALILLAVLTGANLVSVRLFGETEFWLASIKVGLIVGFLVAGAVFAAGLWPGGGGVEALWVHGGFAPHGWGAVLQALVMVIFAYFGAGIVTIAAAESAEPAREVARATVSVVWRVLVFYVGSIFVIVAVVPWNQVPADGQGSPFATAFDRLGIPGAATLMNLVVLVAVVSILNAGVYGSSRMLMALAARGEAPAVLGRVAPSGVPVPAVLAGASVGVVAVVLAVLFPGEVFGFLLNASGLLTLLLYLVIAASQLKLRRTLPQDGEVRMWGHPWLSAAVIVVLLAALAAVVTSPGTLPIIAGVATVLALTYAAYLVAFRKDI</sequence>
<accession>A0A919RDW0</accession>
<evidence type="ECO:0000256" key="6">
    <source>
        <dbReference type="ARBA" id="ARBA00022989"/>
    </source>
</evidence>
<dbReference type="GO" id="GO:0016020">
    <property type="term" value="C:membrane"/>
    <property type="evidence" value="ECO:0007669"/>
    <property type="project" value="UniProtKB-SubCell"/>
</dbReference>
<protein>
    <submittedName>
        <fullName evidence="10">GABA permease</fullName>
    </submittedName>
</protein>
<comment type="subcellular location">
    <subcellularLocation>
        <location evidence="1">Membrane</location>
        <topology evidence="1">Multi-pass membrane protein</topology>
    </subcellularLocation>
</comment>
<dbReference type="PIRSF" id="PIRSF006060">
    <property type="entry name" value="AA_transporter"/>
    <property type="match status" value="1"/>
</dbReference>
<reference evidence="10" key="1">
    <citation type="submission" date="2021-01" db="EMBL/GenBank/DDBJ databases">
        <title>Whole genome shotgun sequence of Sinosporangium siamense NBRC 109515.</title>
        <authorList>
            <person name="Komaki H."/>
            <person name="Tamura T."/>
        </authorList>
    </citation>
    <scope>NUCLEOTIDE SEQUENCE</scope>
    <source>
        <strain evidence="10">NBRC 109515</strain>
    </source>
</reference>
<evidence type="ECO:0000256" key="5">
    <source>
        <dbReference type="ARBA" id="ARBA00022970"/>
    </source>
</evidence>
<dbReference type="Gene3D" id="1.20.1740.10">
    <property type="entry name" value="Amino acid/polyamine transporter I"/>
    <property type="match status" value="1"/>
</dbReference>
<dbReference type="GO" id="GO:0006865">
    <property type="term" value="P:amino acid transport"/>
    <property type="evidence" value="ECO:0007669"/>
    <property type="project" value="UniProtKB-KW"/>
</dbReference>
<feature type="transmembrane region" description="Helical" evidence="8">
    <location>
        <begin position="358"/>
        <end position="378"/>
    </location>
</feature>
<dbReference type="Proteomes" id="UP000606172">
    <property type="component" value="Unassembled WGS sequence"/>
</dbReference>
<feature type="transmembrane region" description="Helical" evidence="8">
    <location>
        <begin position="125"/>
        <end position="147"/>
    </location>
</feature>
<comment type="caution">
    <text evidence="10">The sequence shown here is derived from an EMBL/GenBank/DDBJ whole genome shotgun (WGS) entry which is preliminary data.</text>
</comment>
<evidence type="ECO:0000313" key="10">
    <source>
        <dbReference type="EMBL" id="GII92068.1"/>
    </source>
</evidence>
<feature type="transmembrane region" description="Helical" evidence="8">
    <location>
        <begin position="326"/>
        <end position="352"/>
    </location>
</feature>
<keyword evidence="5" id="KW-0029">Amino-acid transport</keyword>
<evidence type="ECO:0000313" key="11">
    <source>
        <dbReference type="Proteomes" id="UP000606172"/>
    </source>
</evidence>
<name>A0A919RDW0_9ACTN</name>
<keyword evidence="6 8" id="KW-1133">Transmembrane helix</keyword>
<comment type="similarity">
    <text evidence="2">Belongs to the amino acid-polyamine-organocation (APC) superfamily. Amino acid transporter (AAT) (TC 2.A.3.1) family.</text>
</comment>
<keyword evidence="4 8" id="KW-0812">Transmembrane</keyword>
<feature type="domain" description="Amino acid permease/ SLC12A" evidence="9">
    <location>
        <begin position="17"/>
        <end position="415"/>
    </location>
</feature>
<dbReference type="PANTHER" id="PTHR43495:SF5">
    <property type="entry name" value="GAMMA-AMINOBUTYRIC ACID PERMEASE"/>
    <property type="match status" value="1"/>
</dbReference>
<dbReference type="Pfam" id="PF00324">
    <property type="entry name" value="AA_permease"/>
    <property type="match status" value="1"/>
</dbReference>
<dbReference type="GO" id="GO:0055085">
    <property type="term" value="P:transmembrane transport"/>
    <property type="evidence" value="ECO:0007669"/>
    <property type="project" value="InterPro"/>
</dbReference>
<feature type="transmembrane region" description="Helical" evidence="8">
    <location>
        <begin position="197"/>
        <end position="222"/>
    </location>
</feature>
<evidence type="ECO:0000256" key="8">
    <source>
        <dbReference type="SAM" id="Phobius"/>
    </source>
</evidence>